<dbReference type="AlphaFoldDB" id="A0AAE1SY82"/>
<evidence type="ECO:0000313" key="3">
    <source>
        <dbReference type="Proteomes" id="UP001291623"/>
    </source>
</evidence>
<dbReference type="Proteomes" id="UP001291623">
    <property type="component" value="Unassembled WGS sequence"/>
</dbReference>
<proteinExistence type="predicted"/>
<protein>
    <submittedName>
        <fullName evidence="2">Uncharacterized protein</fullName>
    </submittedName>
</protein>
<name>A0AAE1SY82_9SOLA</name>
<sequence length="68" mass="8435">MELVYSIYMITLTVAVYHLWLERNSRIFQQKKQLQDALLRRITQETYYRASLFSRLAAYLNRLDWYLR</sequence>
<keyword evidence="1" id="KW-0472">Membrane</keyword>
<gene>
    <name evidence="2" type="ORF">RND71_001555</name>
</gene>
<evidence type="ECO:0000313" key="2">
    <source>
        <dbReference type="EMBL" id="KAK4379693.1"/>
    </source>
</evidence>
<keyword evidence="1" id="KW-1133">Transmembrane helix</keyword>
<keyword evidence="1" id="KW-0812">Transmembrane</keyword>
<comment type="caution">
    <text evidence="2">The sequence shown here is derived from an EMBL/GenBank/DDBJ whole genome shotgun (WGS) entry which is preliminary data.</text>
</comment>
<reference evidence="2" key="1">
    <citation type="submission" date="2023-12" db="EMBL/GenBank/DDBJ databases">
        <title>Genome assembly of Anisodus tanguticus.</title>
        <authorList>
            <person name="Wang Y.-J."/>
        </authorList>
    </citation>
    <scope>NUCLEOTIDE SEQUENCE</scope>
    <source>
        <strain evidence="2">KB-2021</strain>
        <tissue evidence="2">Leaf</tissue>
    </source>
</reference>
<accession>A0AAE1SY82</accession>
<dbReference type="EMBL" id="JAVYJV010000001">
    <property type="protein sequence ID" value="KAK4379693.1"/>
    <property type="molecule type" value="Genomic_DNA"/>
</dbReference>
<organism evidence="2 3">
    <name type="scientific">Anisodus tanguticus</name>
    <dbReference type="NCBI Taxonomy" id="243964"/>
    <lineage>
        <taxon>Eukaryota</taxon>
        <taxon>Viridiplantae</taxon>
        <taxon>Streptophyta</taxon>
        <taxon>Embryophyta</taxon>
        <taxon>Tracheophyta</taxon>
        <taxon>Spermatophyta</taxon>
        <taxon>Magnoliopsida</taxon>
        <taxon>eudicotyledons</taxon>
        <taxon>Gunneridae</taxon>
        <taxon>Pentapetalae</taxon>
        <taxon>asterids</taxon>
        <taxon>lamiids</taxon>
        <taxon>Solanales</taxon>
        <taxon>Solanaceae</taxon>
        <taxon>Solanoideae</taxon>
        <taxon>Hyoscyameae</taxon>
        <taxon>Anisodus</taxon>
    </lineage>
</organism>
<keyword evidence="3" id="KW-1185">Reference proteome</keyword>
<evidence type="ECO:0000256" key="1">
    <source>
        <dbReference type="SAM" id="Phobius"/>
    </source>
</evidence>
<feature type="transmembrane region" description="Helical" evidence="1">
    <location>
        <begin position="6"/>
        <end position="22"/>
    </location>
</feature>